<proteinExistence type="predicted"/>
<dbReference type="InterPro" id="IPR000477">
    <property type="entry name" value="RT_dom"/>
</dbReference>
<sequence>MEQIIFWEDRQRYCTTKGIMHSDGNEARSRRVERGGERQMARHEKKWMDQEQKNNGMIRQKAKVKWIMEGDENTRYFHAAMKNRERKNWIRGMTISKIWVEDLERIKAHVGAVAFSASGLVTSGGSSPSLLTPCATINSTVKNSTVFVCIAFAVLISGSEASCLRSCLCFQLVAFSEGGIQLVVDYISNIKTSSLIFKVGFEKAYDSVNWGCLLDTMKGMGFGRKWIGWIEACFRSSSISVVVNGAPTTEFAKSKGLRQGNPMAPFLFLIVAENLHLMMVDAIDRGFYEGIKVGQFDTLVSYHQFADDAIFFLENGA</sequence>
<keyword evidence="4" id="KW-1185">Reference proteome</keyword>
<dbReference type="PANTHER" id="PTHR31635:SF196">
    <property type="entry name" value="REVERSE TRANSCRIPTASE DOMAIN-CONTAINING PROTEIN-RELATED"/>
    <property type="match status" value="1"/>
</dbReference>
<reference evidence="3" key="1">
    <citation type="submission" date="2023-03" db="EMBL/GenBank/DDBJ databases">
        <title>Chromosome-scale reference genome and RAD-based genetic map of yellow starthistle (Centaurea solstitialis) reveal putative structural variation and QTLs associated with invader traits.</title>
        <authorList>
            <person name="Reatini B."/>
            <person name="Cang F.A."/>
            <person name="Jiang Q."/>
            <person name="Mckibben M.T.W."/>
            <person name="Barker M.S."/>
            <person name="Rieseberg L.H."/>
            <person name="Dlugosch K.M."/>
        </authorList>
    </citation>
    <scope>NUCLEOTIDE SEQUENCE</scope>
    <source>
        <strain evidence="3">CAN-66</strain>
        <tissue evidence="3">Leaf</tissue>
    </source>
</reference>
<gene>
    <name evidence="3" type="ORF">OSB04_029984</name>
</gene>
<protein>
    <recommendedName>
        <fullName evidence="2">Reverse transcriptase domain-containing protein</fullName>
    </recommendedName>
</protein>
<feature type="region of interest" description="Disordered" evidence="1">
    <location>
        <begin position="21"/>
        <end position="42"/>
    </location>
</feature>
<feature type="compositionally biased region" description="Basic and acidic residues" evidence="1">
    <location>
        <begin position="23"/>
        <end position="42"/>
    </location>
</feature>
<dbReference type="PANTHER" id="PTHR31635">
    <property type="entry name" value="REVERSE TRANSCRIPTASE DOMAIN-CONTAINING PROTEIN-RELATED"/>
    <property type="match status" value="1"/>
</dbReference>
<evidence type="ECO:0000256" key="1">
    <source>
        <dbReference type="SAM" id="MobiDB-lite"/>
    </source>
</evidence>
<evidence type="ECO:0000313" key="4">
    <source>
        <dbReference type="Proteomes" id="UP001172457"/>
    </source>
</evidence>
<organism evidence="3 4">
    <name type="scientific">Centaurea solstitialis</name>
    <name type="common">yellow star-thistle</name>
    <dbReference type="NCBI Taxonomy" id="347529"/>
    <lineage>
        <taxon>Eukaryota</taxon>
        <taxon>Viridiplantae</taxon>
        <taxon>Streptophyta</taxon>
        <taxon>Embryophyta</taxon>
        <taxon>Tracheophyta</taxon>
        <taxon>Spermatophyta</taxon>
        <taxon>Magnoliopsida</taxon>
        <taxon>eudicotyledons</taxon>
        <taxon>Gunneridae</taxon>
        <taxon>Pentapetalae</taxon>
        <taxon>asterids</taxon>
        <taxon>campanulids</taxon>
        <taxon>Asterales</taxon>
        <taxon>Asteraceae</taxon>
        <taxon>Carduoideae</taxon>
        <taxon>Cardueae</taxon>
        <taxon>Centaureinae</taxon>
        <taxon>Centaurea</taxon>
    </lineage>
</organism>
<dbReference type="AlphaFoldDB" id="A0AA38SIZ0"/>
<accession>A0AA38SIZ0</accession>
<dbReference type="Proteomes" id="UP001172457">
    <property type="component" value="Chromosome 8"/>
</dbReference>
<dbReference type="Pfam" id="PF00078">
    <property type="entry name" value="RVT_1"/>
    <property type="match status" value="1"/>
</dbReference>
<evidence type="ECO:0000259" key="2">
    <source>
        <dbReference type="Pfam" id="PF00078"/>
    </source>
</evidence>
<evidence type="ECO:0000313" key="3">
    <source>
        <dbReference type="EMBL" id="KAJ9537251.1"/>
    </source>
</evidence>
<feature type="domain" description="Reverse transcriptase" evidence="2">
    <location>
        <begin position="170"/>
        <end position="315"/>
    </location>
</feature>
<dbReference type="EMBL" id="JARYMX010000008">
    <property type="protein sequence ID" value="KAJ9537251.1"/>
    <property type="molecule type" value="Genomic_DNA"/>
</dbReference>
<comment type="caution">
    <text evidence="3">The sequence shown here is derived from an EMBL/GenBank/DDBJ whole genome shotgun (WGS) entry which is preliminary data.</text>
</comment>
<name>A0AA38SIZ0_9ASTR</name>